<comment type="function">
    <text evidence="10">Specifically catalyzes the dephosphorylation of 2-phosphoglycolate. Is involved in the dissimilation of the intracellular 2-phosphoglycolate formed during the DNA repair of 3'-phosphoglycolate ends, a major class of DNA lesions induced by oxidative stress.</text>
</comment>
<evidence type="ECO:0000256" key="2">
    <source>
        <dbReference type="ARBA" id="ARBA00001946"/>
    </source>
</evidence>
<dbReference type="AlphaFoldDB" id="A0A1Y5Q6U1"/>
<comment type="cofactor">
    <cofactor evidence="2 10">
        <name>Mg(2+)</name>
        <dbReference type="ChEBI" id="CHEBI:18420"/>
    </cofactor>
</comment>
<dbReference type="SUPFAM" id="SSF56784">
    <property type="entry name" value="HAD-like"/>
    <property type="match status" value="1"/>
</dbReference>
<proteinExistence type="inferred from homology"/>
<feature type="binding site" evidence="10">
    <location>
        <position position="168"/>
    </location>
    <ligand>
        <name>Mg(2+)</name>
        <dbReference type="ChEBI" id="CHEBI:18420"/>
    </ligand>
</feature>
<evidence type="ECO:0000256" key="4">
    <source>
        <dbReference type="ARBA" id="ARBA00006171"/>
    </source>
</evidence>
<dbReference type="GO" id="GO:0006281">
    <property type="term" value="P:DNA repair"/>
    <property type="evidence" value="ECO:0007669"/>
    <property type="project" value="TreeGrafter"/>
</dbReference>
<dbReference type="HAMAP" id="MF_00495">
    <property type="entry name" value="GPH_hydrolase_bact"/>
    <property type="match status" value="1"/>
</dbReference>
<dbReference type="Gene3D" id="3.40.50.1000">
    <property type="entry name" value="HAD superfamily/HAD-like"/>
    <property type="match status" value="1"/>
</dbReference>
<dbReference type="GO" id="GO:0005829">
    <property type="term" value="C:cytosol"/>
    <property type="evidence" value="ECO:0007669"/>
    <property type="project" value="TreeGrafter"/>
</dbReference>
<organism evidence="11">
    <name type="scientific">uncultured Stenotrophomonas sp</name>
    <dbReference type="NCBI Taxonomy" id="165438"/>
    <lineage>
        <taxon>Bacteria</taxon>
        <taxon>Pseudomonadati</taxon>
        <taxon>Pseudomonadota</taxon>
        <taxon>Gammaproteobacteria</taxon>
        <taxon>Lysobacterales</taxon>
        <taxon>Lysobacteraceae</taxon>
        <taxon>Stenotrophomonas</taxon>
        <taxon>environmental samples</taxon>
    </lineage>
</organism>
<sequence>MEIAALVFDLDGTLVDSAADIAEAVNRMLDDLSLPRVDEATVRGWIGEGVRNLVDTALHHAGSGHTPAEVMPGFMRHYHDCLLRSPCLYDGVAEALEQLQARGLPLAICTNKPAALVPPLLEHLGIAGCFSHIVGGDSLPQRKPAPEPLLHAAHLLGQAVSRCLMVGDSATDLGAANAAGMPIALVRYGYLRGLDPEAAAAVAVIDDLRELLVLPDAVLRLRADEA</sequence>
<evidence type="ECO:0000256" key="8">
    <source>
        <dbReference type="ARBA" id="ARBA00022842"/>
    </source>
</evidence>
<gene>
    <name evidence="11" type="primary">cbbZC</name>
    <name evidence="11" type="ORF">STPYR_12950</name>
</gene>
<dbReference type="SFLD" id="SFLDS00003">
    <property type="entry name" value="Haloacid_Dehalogenase"/>
    <property type="match status" value="1"/>
</dbReference>
<dbReference type="InterPro" id="IPR006439">
    <property type="entry name" value="HAD-SF_hydro_IA"/>
</dbReference>
<dbReference type="GO" id="GO:0005975">
    <property type="term" value="P:carbohydrate metabolic process"/>
    <property type="evidence" value="ECO:0007669"/>
    <property type="project" value="InterPro"/>
</dbReference>
<dbReference type="InterPro" id="IPR036412">
    <property type="entry name" value="HAD-like_sf"/>
</dbReference>
<evidence type="ECO:0000256" key="1">
    <source>
        <dbReference type="ARBA" id="ARBA00000830"/>
    </source>
</evidence>
<comment type="similarity">
    <text evidence="4 10">Belongs to the HAD-like hydrolase superfamily. CbbY/CbbZ/Gph/YieH family.</text>
</comment>
<dbReference type="NCBIfam" id="TIGR01509">
    <property type="entry name" value="HAD-SF-IA-v3"/>
    <property type="match status" value="1"/>
</dbReference>
<dbReference type="EMBL" id="FLTS01000001">
    <property type="protein sequence ID" value="SBV38000.1"/>
    <property type="molecule type" value="Genomic_DNA"/>
</dbReference>
<evidence type="ECO:0000256" key="7">
    <source>
        <dbReference type="ARBA" id="ARBA00022801"/>
    </source>
</evidence>
<dbReference type="PANTHER" id="PTHR43434">
    <property type="entry name" value="PHOSPHOGLYCOLATE PHOSPHATASE"/>
    <property type="match status" value="1"/>
</dbReference>
<comment type="catalytic activity">
    <reaction evidence="1 10">
        <text>2-phosphoglycolate + H2O = glycolate + phosphate</text>
        <dbReference type="Rhea" id="RHEA:14369"/>
        <dbReference type="ChEBI" id="CHEBI:15377"/>
        <dbReference type="ChEBI" id="CHEBI:29805"/>
        <dbReference type="ChEBI" id="CHEBI:43474"/>
        <dbReference type="ChEBI" id="CHEBI:58033"/>
        <dbReference type="EC" id="3.1.3.18"/>
    </reaction>
</comment>
<dbReference type="GO" id="GO:0008967">
    <property type="term" value="F:phosphoglycolate phosphatase activity"/>
    <property type="evidence" value="ECO:0007669"/>
    <property type="project" value="UniProtKB-UniRule"/>
</dbReference>
<reference evidence="11" key="1">
    <citation type="submission" date="2016-03" db="EMBL/GenBank/DDBJ databases">
        <authorList>
            <person name="Ploux O."/>
        </authorList>
    </citation>
    <scope>NUCLEOTIDE SEQUENCE</scope>
    <source>
        <strain evidence="11">UC10</strain>
    </source>
</reference>
<dbReference type="Pfam" id="PF00702">
    <property type="entry name" value="Hydrolase"/>
    <property type="match status" value="1"/>
</dbReference>
<dbReference type="NCBIfam" id="TIGR01449">
    <property type="entry name" value="PGP_bact"/>
    <property type="match status" value="1"/>
</dbReference>
<feature type="binding site" evidence="10">
    <location>
        <position position="11"/>
    </location>
    <ligand>
        <name>Mg(2+)</name>
        <dbReference type="ChEBI" id="CHEBI:18420"/>
    </ligand>
</feature>
<dbReference type="EC" id="3.1.3.18" evidence="5 10"/>
<dbReference type="InterPro" id="IPR023198">
    <property type="entry name" value="PGP-like_dom2"/>
</dbReference>
<dbReference type="SFLD" id="SFLDG01135">
    <property type="entry name" value="C1.5.6:_HAD__Beta-PGM__Phospha"/>
    <property type="match status" value="1"/>
</dbReference>
<dbReference type="Gene3D" id="1.10.150.240">
    <property type="entry name" value="Putative phosphatase, domain 2"/>
    <property type="match status" value="1"/>
</dbReference>
<comment type="pathway">
    <text evidence="3 10">Organic acid metabolism; glycolate biosynthesis; glycolate from 2-phosphoglycolate: step 1/1.</text>
</comment>
<name>A0A1Y5Q6U1_9GAMM</name>
<feature type="active site" description="Nucleophile" evidence="10">
    <location>
        <position position="9"/>
    </location>
</feature>
<keyword evidence="6 10" id="KW-0479">Metal-binding</keyword>
<dbReference type="UniPathway" id="UPA00865">
    <property type="reaction ID" value="UER00834"/>
</dbReference>
<dbReference type="NCBIfam" id="TIGR01549">
    <property type="entry name" value="HAD-SF-IA-v1"/>
    <property type="match status" value="1"/>
</dbReference>
<evidence type="ECO:0000256" key="6">
    <source>
        <dbReference type="ARBA" id="ARBA00022723"/>
    </source>
</evidence>
<dbReference type="SFLD" id="SFLDG01129">
    <property type="entry name" value="C1.5:_HAD__Beta-PGM__Phosphata"/>
    <property type="match status" value="1"/>
</dbReference>
<dbReference type="GO" id="GO:0046872">
    <property type="term" value="F:metal ion binding"/>
    <property type="evidence" value="ECO:0007669"/>
    <property type="project" value="UniProtKB-KW"/>
</dbReference>
<evidence type="ECO:0000256" key="5">
    <source>
        <dbReference type="ARBA" id="ARBA00013078"/>
    </source>
</evidence>
<dbReference type="GO" id="GO:0046295">
    <property type="term" value="P:glycolate biosynthetic process"/>
    <property type="evidence" value="ECO:0007669"/>
    <property type="project" value="UniProtKB-UniRule"/>
</dbReference>
<dbReference type="InterPro" id="IPR023214">
    <property type="entry name" value="HAD_sf"/>
</dbReference>
<dbReference type="InterPro" id="IPR050155">
    <property type="entry name" value="HAD-like_hydrolase_sf"/>
</dbReference>
<accession>A0A1Y5Q6U1</accession>
<dbReference type="PANTHER" id="PTHR43434:SF1">
    <property type="entry name" value="PHOSPHOGLYCOLATE PHOSPHATASE"/>
    <property type="match status" value="1"/>
</dbReference>
<evidence type="ECO:0000313" key="11">
    <source>
        <dbReference type="EMBL" id="SBV38000.1"/>
    </source>
</evidence>
<keyword evidence="7 10" id="KW-0378">Hydrolase</keyword>
<dbReference type="CDD" id="cd16417">
    <property type="entry name" value="HAD_PGPase"/>
    <property type="match status" value="1"/>
</dbReference>
<keyword evidence="9 10" id="KW-0119">Carbohydrate metabolism</keyword>
<protein>
    <recommendedName>
        <fullName evidence="5 10">Phosphoglycolate phosphatase</fullName>
        <shortName evidence="10">PGP</shortName>
        <shortName evidence="10">PGPase</shortName>
        <ecNumber evidence="5 10">3.1.3.18</ecNumber>
    </recommendedName>
</protein>
<feature type="binding site" evidence="10">
    <location>
        <position position="9"/>
    </location>
    <ligand>
        <name>Mg(2+)</name>
        <dbReference type="ChEBI" id="CHEBI:18420"/>
    </ligand>
</feature>
<evidence type="ECO:0000256" key="9">
    <source>
        <dbReference type="ARBA" id="ARBA00023277"/>
    </source>
</evidence>
<keyword evidence="8 10" id="KW-0460">Magnesium</keyword>
<dbReference type="PRINTS" id="PR00413">
    <property type="entry name" value="HADHALOGNASE"/>
</dbReference>
<dbReference type="InterPro" id="IPR037512">
    <property type="entry name" value="PGPase_prok"/>
</dbReference>
<evidence type="ECO:0000256" key="10">
    <source>
        <dbReference type="HAMAP-Rule" id="MF_00495"/>
    </source>
</evidence>
<dbReference type="FunFam" id="3.40.50.1000:FF:000022">
    <property type="entry name" value="Phosphoglycolate phosphatase"/>
    <property type="match status" value="1"/>
</dbReference>
<evidence type="ECO:0000256" key="3">
    <source>
        <dbReference type="ARBA" id="ARBA00004818"/>
    </source>
</evidence>